<keyword evidence="1" id="KW-0963">Cytoplasm</keyword>
<dbReference type="AlphaFoldDB" id="A0A644Y0D0"/>
<dbReference type="GO" id="GO:0030261">
    <property type="term" value="P:chromosome condensation"/>
    <property type="evidence" value="ECO:0007669"/>
    <property type="project" value="InterPro"/>
</dbReference>
<dbReference type="GO" id="GO:0005694">
    <property type="term" value="C:chromosome"/>
    <property type="evidence" value="ECO:0007669"/>
    <property type="project" value="InterPro"/>
</dbReference>
<feature type="coiled-coil region" evidence="6">
    <location>
        <begin position="703"/>
        <end position="772"/>
    </location>
</feature>
<organism evidence="8">
    <name type="scientific">bioreactor metagenome</name>
    <dbReference type="NCBI Taxonomy" id="1076179"/>
    <lineage>
        <taxon>unclassified sequences</taxon>
        <taxon>metagenomes</taxon>
        <taxon>ecological metagenomes</taxon>
    </lineage>
</organism>
<sequence>MIFAGSSGRRQSGIAEVSLTFDNSDNLLPLDFNEVTITRRVFRSGDSEYFINKSACRLKDIHELLADTGLGRDSMTVISQNKIDEVLNSRPEERRSLFEEAAGITKYKHRKKDAMRKLEDTAQNLTRVADITAELETQLGPLAESAGRTSRYNELYSELVICQSSLLLNRLSKAEKMVEIAKYEQQSLVDDELKLSTDINVKESEEEGYRSEITRADDKLSNLLANINKANTELERLDGQAAVLRERISQAEYSLTRVNEEKASGIDQLKNINNKISQAIAVYEEKQEQITTLKKLLANKMQEYDSVTNLIRSYERQVETEKEKTFDHLQELVTHRNAINAIERELAKLNTLKTGFLTEQNDYKAQLVLAQTNHSNISAEIKTLAAAIHDNDIEQAKLEQEKYSLVKELDSLLLHERQLTNLLNENKSRLKVLNHMQQELEGFGRGIKSVLKSTAAWKNNVCGAVTQVLKVDQKYITAIEIALGGALQHIITEDEKTAKQAINYLKEGRLGRATFLPLNTIKPSPRRDGELTAANSPGALGFASELVDCDVKYRRVIEYLLGRTIIANNIDVAYELAKCSSFSVKIVTLDGELINPGGSMTGGTVNRRDASFLSRNNDIESLQAKISGIEQNLQQLKNEVSMNEKCLATLTEQIQLALDYRQQSEVRQAELIVHNDKIKADINRLTLAEKTIATEIQGCIDERTQLEKKLTDTKSAVTRLEDRNLAHKQMLEEWRSKLTELTARKEELNQDLTEQKVRLSALEQNSASIQENHKQLSEYAGALNIKQDNLTEEQTKLKNQITIAGAELNGITNSRTIQINQKVTMELDYKTGYSRKIDILTAAQNLDKALKELRRKHTELQNRLHELELLSTKYDYEVTRCIDELRDQYSLSRVDALKLYRAGDPGQLAKDAKRLELAIDELGPINPAAIEEYTKLEERQKFLQAQYDDLVAAKDYLSSIIGDIDRTMGSQFKEAFHKINEYFGEIFVKMFGGGMAQIRLTDPDNLLDTGIEVIVQPPGKKLQNLVLLSGGERALTVIALLFAFLTYRPSPFVVVDEIDAPLDEANLRRFSSFLRDYAVNTQFIVVTHRKGTMEAADVMHGVTIEEAGISRLVSVKFSEKAG</sequence>
<dbReference type="InterPro" id="IPR011890">
    <property type="entry name" value="SMC_prok"/>
</dbReference>
<feature type="coiled-coil region" evidence="6">
    <location>
        <begin position="843"/>
        <end position="870"/>
    </location>
</feature>
<reference evidence="8" key="1">
    <citation type="submission" date="2019-08" db="EMBL/GenBank/DDBJ databases">
        <authorList>
            <person name="Kucharzyk K."/>
            <person name="Murdoch R.W."/>
            <person name="Higgins S."/>
            <person name="Loffler F."/>
        </authorList>
    </citation>
    <scope>NUCLEOTIDE SEQUENCE</scope>
</reference>
<dbReference type="PANTHER" id="PTHR43977">
    <property type="entry name" value="STRUCTURAL MAINTENANCE OF CHROMOSOMES PROTEIN 3"/>
    <property type="match status" value="1"/>
</dbReference>
<dbReference type="GO" id="GO:0007062">
    <property type="term" value="P:sister chromatid cohesion"/>
    <property type="evidence" value="ECO:0007669"/>
    <property type="project" value="InterPro"/>
</dbReference>
<keyword evidence="2" id="KW-0547">Nucleotide-binding</keyword>
<dbReference type="HAMAP" id="MF_01894">
    <property type="entry name" value="Smc_prok"/>
    <property type="match status" value="1"/>
</dbReference>
<dbReference type="GO" id="GO:0003677">
    <property type="term" value="F:DNA binding"/>
    <property type="evidence" value="ECO:0007669"/>
    <property type="project" value="UniProtKB-KW"/>
</dbReference>
<comment type="caution">
    <text evidence="8">The sequence shown here is derived from an EMBL/GenBank/DDBJ whole genome shotgun (WGS) entry which is preliminary data.</text>
</comment>
<proteinExistence type="inferred from homology"/>
<dbReference type="CDD" id="cd03278">
    <property type="entry name" value="ABC_SMC_barmotin"/>
    <property type="match status" value="1"/>
</dbReference>
<feature type="coiled-coil region" evidence="6">
    <location>
        <begin position="213"/>
        <end position="352"/>
    </location>
</feature>
<accession>A0A644Y0D0</accession>
<dbReference type="Pfam" id="PF02463">
    <property type="entry name" value="SMC_N"/>
    <property type="match status" value="1"/>
</dbReference>
<keyword evidence="5" id="KW-0238">DNA-binding</keyword>
<gene>
    <name evidence="8" type="primary">smc_28</name>
    <name evidence="8" type="ORF">SDC9_68041</name>
</gene>
<evidence type="ECO:0000256" key="6">
    <source>
        <dbReference type="SAM" id="Coils"/>
    </source>
</evidence>
<keyword evidence="4 6" id="KW-0175">Coiled coil</keyword>
<dbReference type="Gene3D" id="3.30.70.1620">
    <property type="match status" value="1"/>
</dbReference>
<evidence type="ECO:0000256" key="2">
    <source>
        <dbReference type="ARBA" id="ARBA00022741"/>
    </source>
</evidence>
<dbReference type="GO" id="GO:0005524">
    <property type="term" value="F:ATP binding"/>
    <property type="evidence" value="ECO:0007669"/>
    <property type="project" value="UniProtKB-KW"/>
</dbReference>
<dbReference type="InterPro" id="IPR024704">
    <property type="entry name" value="SMC"/>
</dbReference>
<dbReference type="PIRSF" id="PIRSF005719">
    <property type="entry name" value="SMC"/>
    <property type="match status" value="1"/>
</dbReference>
<evidence type="ECO:0000256" key="1">
    <source>
        <dbReference type="ARBA" id="ARBA00022490"/>
    </source>
</evidence>
<dbReference type="Gene3D" id="1.20.1060.20">
    <property type="match status" value="1"/>
</dbReference>
<evidence type="ECO:0000256" key="3">
    <source>
        <dbReference type="ARBA" id="ARBA00022840"/>
    </source>
</evidence>
<feature type="domain" description="SMC hinge" evidence="7">
    <location>
        <begin position="459"/>
        <end position="577"/>
    </location>
</feature>
<dbReference type="SMART" id="SM00968">
    <property type="entry name" value="SMC_hinge"/>
    <property type="match status" value="1"/>
</dbReference>
<dbReference type="EMBL" id="VSSQ01003622">
    <property type="protein sequence ID" value="MPM21597.1"/>
    <property type="molecule type" value="Genomic_DNA"/>
</dbReference>
<keyword evidence="3" id="KW-0067">ATP-binding</keyword>
<name>A0A644Y0D0_9ZZZZ</name>
<dbReference type="InterPro" id="IPR010935">
    <property type="entry name" value="SMC_hinge"/>
</dbReference>
<dbReference type="Pfam" id="PF06470">
    <property type="entry name" value="SMC_hinge"/>
    <property type="match status" value="1"/>
</dbReference>
<dbReference type="NCBIfam" id="TIGR02168">
    <property type="entry name" value="SMC_prok_B"/>
    <property type="match status" value="1"/>
</dbReference>
<feature type="coiled-coil region" evidence="6">
    <location>
        <begin position="619"/>
        <end position="653"/>
    </location>
</feature>
<evidence type="ECO:0000256" key="5">
    <source>
        <dbReference type="ARBA" id="ARBA00023125"/>
    </source>
</evidence>
<evidence type="ECO:0000256" key="4">
    <source>
        <dbReference type="ARBA" id="ARBA00023054"/>
    </source>
</evidence>
<dbReference type="SUPFAM" id="SSF52540">
    <property type="entry name" value="P-loop containing nucleoside triphosphate hydrolases"/>
    <property type="match status" value="1"/>
</dbReference>
<dbReference type="Gene3D" id="3.40.50.300">
    <property type="entry name" value="P-loop containing nucleotide triphosphate hydrolases"/>
    <property type="match status" value="2"/>
</dbReference>
<dbReference type="InterPro" id="IPR003395">
    <property type="entry name" value="RecF/RecN/SMC_N"/>
</dbReference>
<dbReference type="SUPFAM" id="SSF75553">
    <property type="entry name" value="Smc hinge domain"/>
    <property type="match status" value="1"/>
</dbReference>
<evidence type="ECO:0000313" key="8">
    <source>
        <dbReference type="EMBL" id="MPM21597.1"/>
    </source>
</evidence>
<protein>
    <submittedName>
        <fullName evidence="8">Chromosome partition protein Smc</fullName>
    </submittedName>
</protein>
<evidence type="ECO:0000259" key="7">
    <source>
        <dbReference type="SMART" id="SM00968"/>
    </source>
</evidence>
<dbReference type="InterPro" id="IPR027417">
    <property type="entry name" value="P-loop_NTPase"/>
</dbReference>
<dbReference type="InterPro" id="IPR036277">
    <property type="entry name" value="SMC_hinge_sf"/>
</dbReference>
<dbReference type="GO" id="GO:0016887">
    <property type="term" value="F:ATP hydrolysis activity"/>
    <property type="evidence" value="ECO:0007669"/>
    <property type="project" value="InterPro"/>
</dbReference>